<feature type="domain" description="PAS" evidence="8">
    <location>
        <begin position="621"/>
        <end position="691"/>
    </location>
</feature>
<evidence type="ECO:0000256" key="4">
    <source>
        <dbReference type="ARBA" id="ARBA00022679"/>
    </source>
</evidence>
<dbReference type="Pfam" id="PF13188">
    <property type="entry name" value="PAS_8"/>
    <property type="match status" value="1"/>
</dbReference>
<comment type="caution">
    <text evidence="9">The sequence shown here is derived from an EMBL/GenBank/DDBJ whole genome shotgun (WGS) entry which is preliminary data.</text>
</comment>
<evidence type="ECO:0000256" key="5">
    <source>
        <dbReference type="ARBA" id="ARBA00022777"/>
    </source>
</evidence>
<dbReference type="Pfam" id="PF08447">
    <property type="entry name" value="PAS_3"/>
    <property type="match status" value="1"/>
</dbReference>
<dbReference type="InterPro" id="IPR001610">
    <property type="entry name" value="PAC"/>
</dbReference>
<dbReference type="Gene3D" id="3.30.450.20">
    <property type="entry name" value="PAS domain"/>
    <property type="match status" value="4"/>
</dbReference>
<keyword evidence="6" id="KW-0175">Coiled coil</keyword>
<keyword evidence="5" id="KW-0418">Kinase</keyword>
<keyword evidence="7" id="KW-0472">Membrane</keyword>
<evidence type="ECO:0000256" key="3">
    <source>
        <dbReference type="ARBA" id="ARBA00022553"/>
    </source>
</evidence>
<gene>
    <name evidence="9" type="ORF">PQU92_08755</name>
</gene>
<evidence type="ECO:0000259" key="8">
    <source>
        <dbReference type="PROSITE" id="PS50112"/>
    </source>
</evidence>
<dbReference type="EC" id="2.7.13.3" evidence="2"/>
<dbReference type="PANTHER" id="PTHR43304:SF1">
    <property type="entry name" value="PAC DOMAIN-CONTAINING PROTEIN"/>
    <property type="match status" value="1"/>
</dbReference>
<feature type="coiled-coil region" evidence="6">
    <location>
        <begin position="763"/>
        <end position="793"/>
    </location>
</feature>
<comment type="catalytic activity">
    <reaction evidence="1">
        <text>ATP + protein L-histidine = ADP + protein N-phospho-L-histidine.</text>
        <dbReference type="EC" id="2.7.13.3"/>
    </reaction>
</comment>
<dbReference type="Pfam" id="PF13426">
    <property type="entry name" value="PAS_9"/>
    <property type="match status" value="1"/>
</dbReference>
<feature type="coiled-coil region" evidence="6">
    <location>
        <begin position="453"/>
        <end position="608"/>
    </location>
</feature>
<keyword evidence="7" id="KW-0812">Transmembrane</keyword>
<keyword evidence="4" id="KW-0808">Transferase</keyword>
<feature type="domain" description="PAS" evidence="8">
    <location>
        <begin position="55"/>
        <end position="99"/>
    </location>
</feature>
<dbReference type="RefSeq" id="WP_272747838.1">
    <property type="nucleotide sequence ID" value="NZ_JAQQKX010000005.1"/>
</dbReference>
<dbReference type="InterPro" id="IPR013655">
    <property type="entry name" value="PAS_fold_3"/>
</dbReference>
<dbReference type="PANTHER" id="PTHR43304">
    <property type="entry name" value="PHYTOCHROME-LIKE PROTEIN CPH1"/>
    <property type="match status" value="1"/>
</dbReference>
<dbReference type="Proteomes" id="UP001214854">
    <property type="component" value="Unassembled WGS sequence"/>
</dbReference>
<name>A0ABT5HTQ4_9CAUL</name>
<evidence type="ECO:0000256" key="7">
    <source>
        <dbReference type="SAM" id="Phobius"/>
    </source>
</evidence>
<dbReference type="Gene3D" id="1.10.287.1490">
    <property type="match status" value="1"/>
</dbReference>
<dbReference type="InterPro" id="IPR052162">
    <property type="entry name" value="Sensor_kinase/Photoreceptor"/>
</dbReference>
<dbReference type="CDD" id="cd00130">
    <property type="entry name" value="PAS"/>
    <property type="match status" value="3"/>
</dbReference>
<organism evidence="9 10">
    <name type="scientific">Asticcacaulis aquaticus</name>
    <dbReference type="NCBI Taxonomy" id="2984212"/>
    <lineage>
        <taxon>Bacteria</taxon>
        <taxon>Pseudomonadati</taxon>
        <taxon>Pseudomonadota</taxon>
        <taxon>Alphaproteobacteria</taxon>
        <taxon>Caulobacterales</taxon>
        <taxon>Caulobacteraceae</taxon>
        <taxon>Asticcacaulis</taxon>
    </lineage>
</organism>
<evidence type="ECO:0000313" key="10">
    <source>
        <dbReference type="Proteomes" id="UP001214854"/>
    </source>
</evidence>
<evidence type="ECO:0000256" key="1">
    <source>
        <dbReference type="ARBA" id="ARBA00000085"/>
    </source>
</evidence>
<evidence type="ECO:0000256" key="6">
    <source>
        <dbReference type="SAM" id="Coils"/>
    </source>
</evidence>
<accession>A0ABT5HTQ4</accession>
<reference evidence="9 10" key="1">
    <citation type="submission" date="2023-01" db="EMBL/GenBank/DDBJ databases">
        <title>Novel species of the genus Asticcacaulis isolated from rivers.</title>
        <authorList>
            <person name="Lu H."/>
        </authorList>
    </citation>
    <scope>NUCLEOTIDE SEQUENCE [LARGE SCALE GENOMIC DNA]</scope>
    <source>
        <strain evidence="9 10">BYS171W</strain>
    </source>
</reference>
<dbReference type="InterPro" id="IPR000014">
    <property type="entry name" value="PAS"/>
</dbReference>
<protein>
    <recommendedName>
        <fullName evidence="2">histidine kinase</fullName>
        <ecNumber evidence="2">2.7.13.3</ecNumber>
    </recommendedName>
</protein>
<dbReference type="InterPro" id="IPR035965">
    <property type="entry name" value="PAS-like_dom_sf"/>
</dbReference>
<feature type="transmembrane region" description="Helical" evidence="7">
    <location>
        <begin position="12"/>
        <end position="33"/>
    </location>
</feature>
<keyword evidence="10" id="KW-1185">Reference proteome</keyword>
<keyword evidence="7" id="KW-1133">Transmembrane helix</keyword>
<dbReference type="SUPFAM" id="SSF55785">
    <property type="entry name" value="PYP-like sensor domain (PAS domain)"/>
    <property type="match status" value="3"/>
</dbReference>
<sequence length="866" mass="93017">MLLESEGDLVIVLGVLAALLLAVAIGAGILVVFRTMQIRQFQDLLFKAERKIDHLERRMFNVLNAVPVALVETDATGKFIFANKAAHQLLGRKDNELIGLRFHSATWGITYPDGRMIPPDLLPIARTLRGQTVKGFQHLISNHGSQTKTLVSVTSMPIMNTVGEVIGSTTALVELETQTGEGIGDISGVWRGQWFAAAPVPFWGLDQNGTVLDVNPKVGTVFDTPREQTVGQNWVKAFVADADFQKAIDYLSDLPSAGHPASINLGLKDGKGMVKPVILTAWAVTTQDGGAEGLTLMAVPTEVTLSVSAPVALPVAAPVSSDTLDALADLQSAERARAALGVGVWQYDAASDSIVEDEGMRRLIGREYDGGPTLISDADQARADDAFGRLMSGETDVLDLELSVRQPDGSVRFVTLKGQGKGANGHRELFGVAIDVTHAKTLVELPAAGVDDTRALETQVATLEHDLKMARADLATMAALEGELEDLKTARQDLEALKAEKAGAEFAENPELVTLKAQLDELKAAETELLNRAQDEIEALKAEVTALKTVPEPDPVVGIAPEVVDALNAEIESLKAENAALSGLTTELETLKSEKAEVEAQFALLLETPLPVPEPVAEPTPERTLNDIAGDLSDLTRVWKPDGTLVRLSRGWNVLTGCSAQEFLEDGWLDNVHEDDQARVHEALKDRLEAKTGGELSYRVRAADGSFVPVLERLTPVTTDGAFDGLLGVGFDLTAHLPAPVVTEPVEESYTDKLEYLTMKARTGALELEIAQLQHAKGELERQALALDEALAKAQQFETVGRLTGDVAADFSQMLNVMNAALDMIGKSSDSPDLRRLSEAALAAGKRGERLTRQLLAFTTQAKEKA</sequence>
<dbReference type="EMBL" id="JAQQKX010000005">
    <property type="protein sequence ID" value="MDC7683364.1"/>
    <property type="molecule type" value="Genomic_DNA"/>
</dbReference>
<dbReference type="PROSITE" id="PS50112">
    <property type="entry name" value="PAS"/>
    <property type="match status" value="2"/>
</dbReference>
<dbReference type="SMART" id="SM00091">
    <property type="entry name" value="PAS"/>
    <property type="match status" value="3"/>
</dbReference>
<dbReference type="NCBIfam" id="TIGR00229">
    <property type="entry name" value="sensory_box"/>
    <property type="match status" value="1"/>
</dbReference>
<evidence type="ECO:0000256" key="2">
    <source>
        <dbReference type="ARBA" id="ARBA00012438"/>
    </source>
</evidence>
<dbReference type="Gene3D" id="1.10.287.130">
    <property type="match status" value="1"/>
</dbReference>
<proteinExistence type="predicted"/>
<evidence type="ECO:0000313" key="9">
    <source>
        <dbReference type="EMBL" id="MDC7683364.1"/>
    </source>
</evidence>
<keyword evidence="3" id="KW-0597">Phosphoprotein</keyword>
<dbReference type="SMART" id="SM00086">
    <property type="entry name" value="PAC"/>
    <property type="match status" value="2"/>
</dbReference>